<comment type="caution">
    <text evidence="4">The sequence shown here is derived from an EMBL/GenBank/DDBJ whole genome shotgun (WGS) entry which is preliminary data.</text>
</comment>
<evidence type="ECO:0008006" key="6">
    <source>
        <dbReference type="Google" id="ProtNLM"/>
    </source>
</evidence>
<dbReference type="SUPFAM" id="SSF160443">
    <property type="entry name" value="SMR domain-like"/>
    <property type="match status" value="1"/>
</dbReference>
<feature type="compositionally biased region" description="Polar residues" evidence="1">
    <location>
        <begin position="406"/>
        <end position="416"/>
    </location>
</feature>
<feature type="region of interest" description="Disordered" evidence="1">
    <location>
        <begin position="290"/>
        <end position="339"/>
    </location>
</feature>
<evidence type="ECO:0000259" key="3">
    <source>
        <dbReference type="PROSITE" id="PS51140"/>
    </source>
</evidence>
<feature type="compositionally biased region" description="Acidic residues" evidence="1">
    <location>
        <begin position="445"/>
        <end position="455"/>
    </location>
</feature>
<feature type="compositionally biased region" description="Basic residues" evidence="1">
    <location>
        <begin position="303"/>
        <end position="312"/>
    </location>
</feature>
<dbReference type="InterPro" id="IPR036063">
    <property type="entry name" value="Smr_dom_sf"/>
</dbReference>
<sequence length="609" mass="64717">MDMLAKQKMPACLHGHKVNLPRVSEVSMSEVEVQLAEAFPEVPRSRLRQVLNAAGEDVHAAAAQLLEEAVSQQPAVAAKSEPQRQQQQASSSAQPTAVLSSQAASRTQPQVSPSTLSSTSMHQSSRRSNSRTCPSPTKGGWHSLTAAAAGQGRRARSHSPAYLNPSAAARFEDDPSAFPDLNAPALPAATEAHNSHNSRDHGTQQQGTSHAQPGWSRGMGGMRMGMSGRIQNGRSPAQGSRRPACASKRASEEANQALGKSERANMQSPSSVLDARLEDPADAAQQPLPYSAVVGAQPNGPRSKLRGLHRKSRSLDGADVQISRTSPWDGSEGPASDGYAEDEQALRLAHPWASEELTRAVLIAAKHHHLTAAALLRDMGPQAAVAAAAATPAGAWELSAQTQQHLTISQASQSQLRADAPSWSPSGTAAPKEAHGHLDPGGTSTDEDPCEEDDPYWQLRRPALRLTREWQRLLRRAAASYSLDDHHSARALAAEARGVRERAMAAHTAAAAAIQAANNKDKGPWELDLHGLHVSEAIDAVAARINECRSLQSSISSPNKLRIIVGKGNHSSLGEASLPRVIAGVLSKQSLHFEHVGGIINVLLRTRQG</sequence>
<gene>
    <name evidence="4" type="ORF">WJX74_005148</name>
</gene>
<name>A0AAW1RVG4_9CHLO</name>
<dbReference type="PROSITE" id="PS50828">
    <property type="entry name" value="SMR"/>
    <property type="match status" value="1"/>
</dbReference>
<dbReference type="GO" id="GO:0043130">
    <property type="term" value="F:ubiquitin binding"/>
    <property type="evidence" value="ECO:0007669"/>
    <property type="project" value="InterPro"/>
</dbReference>
<keyword evidence="5" id="KW-1185">Reference proteome</keyword>
<feature type="compositionally biased region" description="Basic and acidic residues" evidence="1">
    <location>
        <begin position="193"/>
        <end position="202"/>
    </location>
</feature>
<feature type="domain" description="CUE" evidence="3">
    <location>
        <begin position="27"/>
        <end position="70"/>
    </location>
</feature>
<evidence type="ECO:0000256" key="1">
    <source>
        <dbReference type="SAM" id="MobiDB-lite"/>
    </source>
</evidence>
<dbReference type="CDD" id="cd14279">
    <property type="entry name" value="CUE"/>
    <property type="match status" value="1"/>
</dbReference>
<accession>A0AAW1RVG4</accession>
<feature type="compositionally biased region" description="Low complexity" evidence="1">
    <location>
        <begin position="77"/>
        <end position="94"/>
    </location>
</feature>
<dbReference type="AlphaFoldDB" id="A0AAW1RVG4"/>
<dbReference type="InterPro" id="IPR003892">
    <property type="entry name" value="CUE"/>
</dbReference>
<evidence type="ECO:0000259" key="2">
    <source>
        <dbReference type="PROSITE" id="PS50828"/>
    </source>
</evidence>
<dbReference type="InterPro" id="IPR002625">
    <property type="entry name" value="Smr_dom"/>
</dbReference>
<evidence type="ECO:0000313" key="5">
    <source>
        <dbReference type="Proteomes" id="UP001438707"/>
    </source>
</evidence>
<feature type="domain" description="Smr" evidence="2">
    <location>
        <begin position="527"/>
        <end position="605"/>
    </location>
</feature>
<dbReference type="EMBL" id="JALJOS010000006">
    <property type="protein sequence ID" value="KAK9837792.1"/>
    <property type="molecule type" value="Genomic_DNA"/>
</dbReference>
<proteinExistence type="predicted"/>
<feature type="region of interest" description="Disordered" evidence="1">
    <location>
        <begin position="74"/>
        <end position="160"/>
    </location>
</feature>
<organism evidence="4 5">
    <name type="scientific">Apatococcus lobatus</name>
    <dbReference type="NCBI Taxonomy" id="904363"/>
    <lineage>
        <taxon>Eukaryota</taxon>
        <taxon>Viridiplantae</taxon>
        <taxon>Chlorophyta</taxon>
        <taxon>core chlorophytes</taxon>
        <taxon>Trebouxiophyceae</taxon>
        <taxon>Chlorellales</taxon>
        <taxon>Chlorellaceae</taxon>
        <taxon>Apatococcus</taxon>
    </lineage>
</organism>
<dbReference type="PANTHER" id="PTHR47812:SF2">
    <property type="entry name" value="SMR (SMALL MUTS RELATED) DOMAIN-CONTAINING PROTEIN"/>
    <property type="match status" value="1"/>
</dbReference>
<feature type="region of interest" description="Disordered" evidence="1">
    <location>
        <begin position="190"/>
        <end position="272"/>
    </location>
</feature>
<feature type="region of interest" description="Disordered" evidence="1">
    <location>
        <begin position="406"/>
        <end position="455"/>
    </location>
</feature>
<reference evidence="4 5" key="1">
    <citation type="journal article" date="2024" name="Nat. Commun.">
        <title>Phylogenomics reveals the evolutionary origins of lichenization in chlorophyte algae.</title>
        <authorList>
            <person name="Puginier C."/>
            <person name="Libourel C."/>
            <person name="Otte J."/>
            <person name="Skaloud P."/>
            <person name="Haon M."/>
            <person name="Grisel S."/>
            <person name="Petersen M."/>
            <person name="Berrin J.G."/>
            <person name="Delaux P.M."/>
            <person name="Dal Grande F."/>
            <person name="Keller J."/>
        </authorList>
    </citation>
    <scope>NUCLEOTIDE SEQUENCE [LARGE SCALE GENOMIC DNA]</scope>
    <source>
        <strain evidence="4 5">SAG 2145</strain>
    </source>
</reference>
<dbReference type="Pfam" id="PF01713">
    <property type="entry name" value="Smr"/>
    <property type="match status" value="1"/>
</dbReference>
<dbReference type="Proteomes" id="UP001438707">
    <property type="component" value="Unassembled WGS sequence"/>
</dbReference>
<evidence type="ECO:0000313" key="4">
    <source>
        <dbReference type="EMBL" id="KAK9837792.1"/>
    </source>
</evidence>
<protein>
    <recommendedName>
        <fullName evidence="6">Smr domain-containing protein</fullName>
    </recommendedName>
</protein>
<dbReference type="PROSITE" id="PS51140">
    <property type="entry name" value="CUE"/>
    <property type="match status" value="1"/>
</dbReference>
<feature type="compositionally biased region" description="Polar residues" evidence="1">
    <location>
        <begin position="95"/>
        <end position="106"/>
    </location>
</feature>
<dbReference type="Gene3D" id="3.30.1370.110">
    <property type="match status" value="1"/>
</dbReference>
<feature type="compositionally biased region" description="Low complexity" evidence="1">
    <location>
        <begin position="107"/>
        <end position="123"/>
    </location>
</feature>
<dbReference type="SMART" id="SM00463">
    <property type="entry name" value="SMR"/>
    <property type="match status" value="1"/>
</dbReference>
<dbReference type="PANTHER" id="PTHR47812">
    <property type="entry name" value="SMR (SMALL MUTS RELATED) DOMAIN-CONTAINING PROTEIN"/>
    <property type="match status" value="1"/>
</dbReference>